<dbReference type="OrthoDB" id="10064100at2759"/>
<dbReference type="InterPro" id="IPR045210">
    <property type="entry name" value="RING-Ubox_PUB"/>
</dbReference>
<dbReference type="AlphaFoldDB" id="A0A9P0YRI1"/>
<dbReference type="InterPro" id="IPR016024">
    <property type="entry name" value="ARM-type_fold"/>
</dbReference>
<dbReference type="Gene3D" id="3.30.40.10">
    <property type="entry name" value="Zinc/RING finger domain, C3HC4 (zinc finger)"/>
    <property type="match status" value="1"/>
</dbReference>
<evidence type="ECO:0000256" key="1">
    <source>
        <dbReference type="ARBA" id="ARBA00000900"/>
    </source>
</evidence>
<sequence>MKKMNQVEIPQYFLCPISLQIMKDPVIAVTGITYDKESIEKWLSTAEQASCPVTKQPLARDAELTPNHMLRRLIHAWCTSNSEKGIDRIPSPKTPTHRSEVLKLIRDLNTPKTFMESLKKMEELASEGEKANRKCMEEAGVVRSMVLFIVKRFRERETQGLQEALKIFRLVCSPSSEDVPIVNENHEDLIQVILWILKMRSLNMDDHIKVHAMNALKTILEVTSSSLLEGLNPEFFKEMVSLLRAKSLTQQTTKAVLHVLIQASRCGRNKLKIIEAGVVFELIELELCNPGNRISELVFCLLAQLCSIADGRQQFLKHAGSIAVVSKRTLRVSPATDDRAVQILSMISRCSATKEVTAEMLRVGAVAKLCMVLQADCEVHLKKKAREILRLHSNVWNNSPCIQYALSTTGR</sequence>
<dbReference type="EMBL" id="CAMAPE010000008">
    <property type="protein sequence ID" value="CAH9072628.1"/>
    <property type="molecule type" value="Genomic_DNA"/>
</dbReference>
<keyword evidence="8" id="KW-1185">Reference proteome</keyword>
<evidence type="ECO:0000256" key="3">
    <source>
        <dbReference type="ARBA" id="ARBA00022679"/>
    </source>
</evidence>
<dbReference type="SUPFAM" id="SSF57850">
    <property type="entry name" value="RING/U-box"/>
    <property type="match status" value="1"/>
</dbReference>
<dbReference type="Gene3D" id="1.25.10.10">
    <property type="entry name" value="Leucine-rich Repeat Variant"/>
    <property type="match status" value="1"/>
</dbReference>
<dbReference type="InterPro" id="IPR011989">
    <property type="entry name" value="ARM-like"/>
</dbReference>
<feature type="domain" description="U-box" evidence="6">
    <location>
        <begin position="8"/>
        <end position="84"/>
    </location>
</feature>
<dbReference type="InterPro" id="IPR045185">
    <property type="entry name" value="PUB22/23/24-like"/>
</dbReference>
<accession>A0A9P0YRI1</accession>
<evidence type="ECO:0000313" key="8">
    <source>
        <dbReference type="Proteomes" id="UP001152484"/>
    </source>
</evidence>
<comment type="function">
    <text evidence="5">Functions as an E3 ubiquitin ligase.</text>
</comment>
<dbReference type="PROSITE" id="PS51698">
    <property type="entry name" value="U_BOX"/>
    <property type="match status" value="1"/>
</dbReference>
<keyword evidence="4 5" id="KW-0833">Ubl conjugation pathway</keyword>
<evidence type="ECO:0000259" key="6">
    <source>
        <dbReference type="PROSITE" id="PS51698"/>
    </source>
</evidence>
<proteinExistence type="predicted"/>
<comment type="catalytic activity">
    <reaction evidence="1 5">
        <text>S-ubiquitinyl-[E2 ubiquitin-conjugating enzyme]-L-cysteine + [acceptor protein]-L-lysine = [E2 ubiquitin-conjugating enzyme]-L-cysteine + N(6)-ubiquitinyl-[acceptor protein]-L-lysine.</text>
        <dbReference type="EC" id="2.3.2.27"/>
    </reaction>
</comment>
<organism evidence="7 8">
    <name type="scientific">Cuscuta europaea</name>
    <name type="common">European dodder</name>
    <dbReference type="NCBI Taxonomy" id="41803"/>
    <lineage>
        <taxon>Eukaryota</taxon>
        <taxon>Viridiplantae</taxon>
        <taxon>Streptophyta</taxon>
        <taxon>Embryophyta</taxon>
        <taxon>Tracheophyta</taxon>
        <taxon>Spermatophyta</taxon>
        <taxon>Magnoliopsida</taxon>
        <taxon>eudicotyledons</taxon>
        <taxon>Gunneridae</taxon>
        <taxon>Pentapetalae</taxon>
        <taxon>asterids</taxon>
        <taxon>lamiids</taxon>
        <taxon>Solanales</taxon>
        <taxon>Convolvulaceae</taxon>
        <taxon>Cuscuteae</taxon>
        <taxon>Cuscuta</taxon>
        <taxon>Cuscuta subgen. Cuscuta</taxon>
    </lineage>
</organism>
<dbReference type="Pfam" id="PF04564">
    <property type="entry name" value="U-box"/>
    <property type="match status" value="1"/>
</dbReference>
<name>A0A9P0YRI1_CUSEU</name>
<dbReference type="GO" id="GO:0061630">
    <property type="term" value="F:ubiquitin protein ligase activity"/>
    <property type="evidence" value="ECO:0007669"/>
    <property type="project" value="UniProtKB-UniRule"/>
</dbReference>
<comment type="pathway">
    <text evidence="2 5">Protein modification; protein ubiquitination.</text>
</comment>
<evidence type="ECO:0000256" key="4">
    <source>
        <dbReference type="ARBA" id="ARBA00022786"/>
    </source>
</evidence>
<dbReference type="GO" id="GO:0016567">
    <property type="term" value="P:protein ubiquitination"/>
    <property type="evidence" value="ECO:0007669"/>
    <property type="project" value="UniProtKB-UniRule"/>
</dbReference>
<dbReference type="EC" id="2.3.2.27" evidence="5"/>
<dbReference type="Proteomes" id="UP001152484">
    <property type="component" value="Unassembled WGS sequence"/>
</dbReference>
<dbReference type="SUPFAM" id="SSF48371">
    <property type="entry name" value="ARM repeat"/>
    <property type="match status" value="1"/>
</dbReference>
<keyword evidence="3 5" id="KW-0808">Transferase</keyword>
<protein>
    <recommendedName>
        <fullName evidence="5 6">U-box domain-containing protein</fullName>
        <ecNumber evidence="5">2.3.2.27</ecNumber>
    </recommendedName>
    <alternativeName>
        <fullName evidence="5">RING-type E3 ubiquitin transferase PUB</fullName>
    </alternativeName>
</protein>
<evidence type="ECO:0000256" key="5">
    <source>
        <dbReference type="RuleBase" id="RU369093"/>
    </source>
</evidence>
<dbReference type="PANTHER" id="PTHR22849:SF128">
    <property type="entry name" value="U-BOX DOMAIN-CONTAINING PROTEIN"/>
    <property type="match status" value="1"/>
</dbReference>
<dbReference type="SMART" id="SM00504">
    <property type="entry name" value="Ubox"/>
    <property type="match status" value="1"/>
</dbReference>
<dbReference type="CDD" id="cd16664">
    <property type="entry name" value="RING-Ubox_PUB"/>
    <property type="match status" value="1"/>
</dbReference>
<dbReference type="Pfam" id="PF25598">
    <property type="entry name" value="ARM_PUB"/>
    <property type="match status" value="1"/>
</dbReference>
<comment type="caution">
    <text evidence="7">The sequence shown here is derived from an EMBL/GenBank/DDBJ whole genome shotgun (WGS) entry which is preliminary data.</text>
</comment>
<dbReference type="InterPro" id="IPR013083">
    <property type="entry name" value="Znf_RING/FYVE/PHD"/>
</dbReference>
<evidence type="ECO:0000313" key="7">
    <source>
        <dbReference type="EMBL" id="CAH9072628.1"/>
    </source>
</evidence>
<dbReference type="PANTHER" id="PTHR22849">
    <property type="entry name" value="WDSAM1 PROTEIN"/>
    <property type="match status" value="1"/>
</dbReference>
<reference evidence="7" key="1">
    <citation type="submission" date="2022-07" db="EMBL/GenBank/DDBJ databases">
        <authorList>
            <person name="Macas J."/>
            <person name="Novak P."/>
            <person name="Neumann P."/>
        </authorList>
    </citation>
    <scope>NUCLEOTIDE SEQUENCE</scope>
</reference>
<gene>
    <name evidence="7" type="ORF">CEURO_LOCUS4430</name>
</gene>
<evidence type="ECO:0000256" key="2">
    <source>
        <dbReference type="ARBA" id="ARBA00004906"/>
    </source>
</evidence>
<dbReference type="InterPro" id="IPR058678">
    <property type="entry name" value="ARM_PUB"/>
</dbReference>
<dbReference type="InterPro" id="IPR003613">
    <property type="entry name" value="Ubox_domain"/>
</dbReference>